<dbReference type="Proteomes" id="UP000694867">
    <property type="component" value="Unplaced"/>
</dbReference>
<sequence>MIARGLFSRLHLSVKPSSITPSCRTFFRVVDPGRVGAATRPLISPRASFLKTSAVSSAASQAPSASGSSPAAFSTKAMDTTDRVEDPKNVSEEEWRRKLDKTTFKVCRLKGTEHPGSGKYLHHSEKGTYICVCCRANLFRSEDKFNHCGWPSFRQAMDTAKDGKEDATNVKREYDSSHGMERVEVLCKKCDSHLGHVFTDGPEPFGRRFCINSVSLDFVKD</sequence>
<gene>
    <name evidence="10" type="primary">LOC100909022</name>
</gene>
<evidence type="ECO:0000256" key="2">
    <source>
        <dbReference type="ARBA" id="ARBA00022723"/>
    </source>
</evidence>
<dbReference type="PANTHER" id="PTHR10173">
    <property type="entry name" value="METHIONINE SULFOXIDE REDUCTASE"/>
    <property type="match status" value="1"/>
</dbReference>
<keyword evidence="2 6" id="KW-0479">Metal-binding</keyword>
<name>A0AAJ6QUM0_9ACAR</name>
<organism evidence="9 10">
    <name type="scientific">Galendromus occidentalis</name>
    <name type="common">western predatory mite</name>
    <dbReference type="NCBI Taxonomy" id="34638"/>
    <lineage>
        <taxon>Eukaryota</taxon>
        <taxon>Metazoa</taxon>
        <taxon>Ecdysozoa</taxon>
        <taxon>Arthropoda</taxon>
        <taxon>Chelicerata</taxon>
        <taxon>Arachnida</taxon>
        <taxon>Acari</taxon>
        <taxon>Parasitiformes</taxon>
        <taxon>Mesostigmata</taxon>
        <taxon>Gamasina</taxon>
        <taxon>Phytoseioidea</taxon>
        <taxon>Phytoseiidae</taxon>
        <taxon>Typhlodrominae</taxon>
        <taxon>Galendromus</taxon>
    </lineage>
</organism>
<feature type="domain" description="MsrB" evidence="8">
    <location>
        <begin position="92"/>
        <end position="221"/>
    </location>
</feature>
<dbReference type="InterPro" id="IPR002579">
    <property type="entry name" value="Met_Sox_Rdtase_MsrB_dom"/>
</dbReference>
<evidence type="ECO:0000256" key="1">
    <source>
        <dbReference type="ARBA" id="ARBA00007174"/>
    </source>
</evidence>
<protein>
    <recommendedName>
        <fullName evidence="6">Peptide-methionine (R)-S-oxide reductase</fullName>
        <ecNumber evidence="6">1.8.4.12</ecNumber>
    </recommendedName>
</protein>
<dbReference type="AlphaFoldDB" id="A0AAJ6QUM0"/>
<dbReference type="InterPro" id="IPR011057">
    <property type="entry name" value="Mss4-like_sf"/>
</dbReference>
<dbReference type="InterPro" id="IPR028427">
    <property type="entry name" value="Met_Sox_Rdtase_MsrB"/>
</dbReference>
<evidence type="ECO:0000256" key="3">
    <source>
        <dbReference type="ARBA" id="ARBA00022833"/>
    </source>
</evidence>
<proteinExistence type="inferred from homology"/>
<dbReference type="FunFam" id="2.170.150.20:FF:000001">
    <property type="entry name" value="Peptide methionine sulfoxide reductase MsrB"/>
    <property type="match status" value="1"/>
</dbReference>
<dbReference type="GeneID" id="100909022"/>
<dbReference type="GO" id="GO:0006979">
    <property type="term" value="P:response to oxidative stress"/>
    <property type="evidence" value="ECO:0007669"/>
    <property type="project" value="InterPro"/>
</dbReference>
<evidence type="ECO:0000256" key="4">
    <source>
        <dbReference type="ARBA" id="ARBA00023002"/>
    </source>
</evidence>
<comment type="function">
    <text evidence="6">Methionine-sulfoxide reductase that specifically reduces methionine (R)-sulfoxide back to methionine. While in many cases methionine oxidation is the result of random oxidation following oxidative stress, methionine oxidation is also a post-translational modification that takes place on specific residues.</text>
</comment>
<evidence type="ECO:0000256" key="6">
    <source>
        <dbReference type="RuleBase" id="RU365044"/>
    </source>
</evidence>
<dbReference type="EC" id="1.8.4.12" evidence="6"/>
<reference evidence="10" key="1">
    <citation type="submission" date="2025-08" db="UniProtKB">
        <authorList>
            <consortium name="RefSeq"/>
        </authorList>
    </citation>
    <scope>IDENTIFICATION</scope>
</reference>
<feature type="compositionally biased region" description="Basic and acidic residues" evidence="7">
    <location>
        <begin position="79"/>
        <end position="94"/>
    </location>
</feature>
<keyword evidence="9" id="KW-1185">Reference proteome</keyword>
<dbReference type="GO" id="GO:0033743">
    <property type="term" value="F:peptide-methionine (R)-S-oxide reductase activity"/>
    <property type="evidence" value="ECO:0007669"/>
    <property type="project" value="UniProtKB-EC"/>
</dbReference>
<comment type="catalytic activity">
    <reaction evidence="5 6">
        <text>L-methionyl-[protein] + [thioredoxin]-disulfide + H2O = L-methionyl-(R)-S-oxide-[protein] + [thioredoxin]-dithiol</text>
        <dbReference type="Rhea" id="RHEA:24164"/>
        <dbReference type="Rhea" id="RHEA-COMP:10698"/>
        <dbReference type="Rhea" id="RHEA-COMP:10700"/>
        <dbReference type="Rhea" id="RHEA-COMP:12313"/>
        <dbReference type="Rhea" id="RHEA-COMP:12314"/>
        <dbReference type="ChEBI" id="CHEBI:15377"/>
        <dbReference type="ChEBI" id="CHEBI:16044"/>
        <dbReference type="ChEBI" id="CHEBI:29950"/>
        <dbReference type="ChEBI" id="CHEBI:45764"/>
        <dbReference type="ChEBI" id="CHEBI:50058"/>
        <dbReference type="EC" id="1.8.4.12"/>
    </reaction>
</comment>
<feature type="compositionally biased region" description="Low complexity" evidence="7">
    <location>
        <begin position="60"/>
        <end position="74"/>
    </location>
</feature>
<dbReference type="KEGG" id="goe:100909022"/>
<evidence type="ECO:0000313" key="10">
    <source>
        <dbReference type="RefSeq" id="XP_003744563.2"/>
    </source>
</evidence>
<comment type="similarity">
    <text evidence="1 6">Belongs to the MsrB Met sulfoxide reductase family.</text>
</comment>
<dbReference type="NCBIfam" id="TIGR00357">
    <property type="entry name" value="peptide-methionine (R)-S-oxide reductase MsrB"/>
    <property type="match status" value="1"/>
</dbReference>
<evidence type="ECO:0000313" key="9">
    <source>
        <dbReference type="Proteomes" id="UP000694867"/>
    </source>
</evidence>
<feature type="region of interest" description="Disordered" evidence="7">
    <location>
        <begin position="60"/>
        <end position="94"/>
    </location>
</feature>
<evidence type="ECO:0000256" key="5">
    <source>
        <dbReference type="ARBA" id="ARBA00048488"/>
    </source>
</evidence>
<dbReference type="Pfam" id="PF01641">
    <property type="entry name" value="SelR"/>
    <property type="match status" value="1"/>
</dbReference>
<comment type="cofactor">
    <cofactor evidence="6">
        <name>Zn(2+)</name>
        <dbReference type="ChEBI" id="CHEBI:29105"/>
    </cofactor>
    <text evidence="6">Binds 1 zinc ion per subunit.</text>
</comment>
<dbReference type="PANTHER" id="PTHR10173:SF52">
    <property type="entry name" value="METHIONINE-R-SULFOXIDE REDUCTASE B1"/>
    <property type="match status" value="1"/>
</dbReference>
<evidence type="ECO:0000256" key="7">
    <source>
        <dbReference type="SAM" id="MobiDB-lite"/>
    </source>
</evidence>
<keyword evidence="4 6" id="KW-0560">Oxidoreductase</keyword>
<dbReference type="SUPFAM" id="SSF51316">
    <property type="entry name" value="Mss4-like"/>
    <property type="match status" value="1"/>
</dbReference>
<evidence type="ECO:0000259" key="8">
    <source>
        <dbReference type="PROSITE" id="PS51790"/>
    </source>
</evidence>
<keyword evidence="3 6" id="KW-0862">Zinc</keyword>
<dbReference type="RefSeq" id="XP_003744563.2">
    <property type="nucleotide sequence ID" value="XM_003744515.2"/>
</dbReference>
<dbReference type="GO" id="GO:0030091">
    <property type="term" value="P:protein repair"/>
    <property type="evidence" value="ECO:0007669"/>
    <property type="project" value="InterPro"/>
</dbReference>
<dbReference type="GO" id="GO:0005737">
    <property type="term" value="C:cytoplasm"/>
    <property type="evidence" value="ECO:0007669"/>
    <property type="project" value="TreeGrafter"/>
</dbReference>
<dbReference type="GO" id="GO:0046872">
    <property type="term" value="F:metal ion binding"/>
    <property type="evidence" value="ECO:0007669"/>
    <property type="project" value="UniProtKB-KW"/>
</dbReference>
<accession>A0AAJ6QUM0</accession>
<dbReference type="Gene3D" id="2.170.150.20">
    <property type="entry name" value="Peptide methionine sulfoxide reductase"/>
    <property type="match status" value="1"/>
</dbReference>
<dbReference type="PROSITE" id="PS51790">
    <property type="entry name" value="MSRB"/>
    <property type="match status" value="1"/>
</dbReference>